<sequence length="482" mass="53941">MKKITQISTKTILLLGGLVLGLTGCSDDDDTANNAAPIITSQSLKMDLTVRKKENAGVFMQAFYWDTEPAGEWYNEVSKRIEDYKASGINRIWLPAPGKGASGGLSMGYDPSDYFDVGEFDQHGTIKTRFGSRQELEDLIQKAHANDIEVIADIVMGHNSGGGKQANPFRGGTEVYSLFNESNGNASGKFNRSNEHFHPNDIHDHDEQALFFAETDLCHDQQYVQDWLWGRDDSVAEFYKKTLGFDGWRFDYVKSFAPKWVKSWNDKVGGFSVGENFDGNQQVLKDWVDASGSPAFDFACFYRLDETLDRANDLTALGEADNMLRKLDPANAVTFVANHDTEKDVNPENRISYNNKLLAYSYILTHDGYPTIFYLDYEAFKGQLKTLIQIYTTLAVGDVEILETNKDEYIMKRSGSGDNPGLILYMNISKQSKQRVVKTNWANKTLVDYTDNSRATPTTDAEGNATLQAPAGGYAIWSVTKE</sequence>
<dbReference type="SMART" id="SM00642">
    <property type="entry name" value="Aamy"/>
    <property type="match status" value="1"/>
</dbReference>
<reference evidence="10 11" key="1">
    <citation type="submission" date="2014-04" db="EMBL/GenBank/DDBJ databases">
        <title>Aquimarina sp. 22II-S11-z7 Genome Sequencing.</title>
        <authorList>
            <person name="Lai Q."/>
        </authorList>
    </citation>
    <scope>NUCLEOTIDE SEQUENCE [LARGE SCALE GENOMIC DNA]</scope>
    <source>
        <strain evidence="10 11">22II-S11-z7</strain>
    </source>
</reference>
<evidence type="ECO:0000313" key="10">
    <source>
        <dbReference type="EMBL" id="EZH72145.1"/>
    </source>
</evidence>
<comment type="similarity">
    <text evidence="2">Belongs to the glycosyl hydrolase 13 family.</text>
</comment>
<dbReference type="EMBL" id="AQRA01000009">
    <property type="protein sequence ID" value="EZH72145.1"/>
    <property type="molecule type" value="Genomic_DNA"/>
</dbReference>
<dbReference type="InterPro" id="IPR006047">
    <property type="entry name" value="GH13_cat_dom"/>
</dbReference>
<dbReference type="STRING" id="1317122.ATO12_24750"/>
<dbReference type="InterPro" id="IPR013780">
    <property type="entry name" value="Glyco_hydro_b"/>
</dbReference>
<protein>
    <submittedName>
        <fullName evidence="10">Alpha-amylase</fullName>
    </submittedName>
</protein>
<keyword evidence="6" id="KW-0326">Glycosidase</keyword>
<evidence type="ECO:0000256" key="4">
    <source>
        <dbReference type="ARBA" id="ARBA00022801"/>
    </source>
</evidence>
<evidence type="ECO:0000256" key="1">
    <source>
        <dbReference type="ARBA" id="ARBA00001913"/>
    </source>
</evidence>
<name>A0A023BPZ9_9FLAO</name>
<dbReference type="Gene3D" id="3.20.20.80">
    <property type="entry name" value="Glycosidases"/>
    <property type="match status" value="1"/>
</dbReference>
<evidence type="ECO:0000259" key="9">
    <source>
        <dbReference type="SMART" id="SM00642"/>
    </source>
</evidence>
<dbReference type="RefSeq" id="WP_051575973.1">
    <property type="nucleotide sequence ID" value="NZ_AQRA01000009.1"/>
</dbReference>
<keyword evidence="11" id="KW-1185">Reference proteome</keyword>
<dbReference type="Gene3D" id="2.60.40.1180">
    <property type="entry name" value="Golgi alpha-mannosidase II"/>
    <property type="match status" value="1"/>
</dbReference>
<dbReference type="eggNOG" id="COG0366">
    <property type="taxonomic scope" value="Bacteria"/>
</dbReference>
<proteinExistence type="inferred from homology"/>
<organism evidence="10 11">
    <name type="scientific">Aquimarina atlantica</name>
    <dbReference type="NCBI Taxonomy" id="1317122"/>
    <lineage>
        <taxon>Bacteria</taxon>
        <taxon>Pseudomonadati</taxon>
        <taxon>Bacteroidota</taxon>
        <taxon>Flavobacteriia</taxon>
        <taxon>Flavobacteriales</taxon>
        <taxon>Flavobacteriaceae</taxon>
        <taxon>Aquimarina</taxon>
    </lineage>
</organism>
<feature type="binding site" evidence="8">
    <location>
        <position position="232"/>
    </location>
    <ligand>
        <name>Ca(2+)</name>
        <dbReference type="ChEBI" id="CHEBI:29108"/>
        <label>1</label>
    </ligand>
</feature>
<dbReference type="PIRSF" id="PIRSF001021">
    <property type="entry name" value="Alph-amls_thrmst"/>
    <property type="match status" value="1"/>
</dbReference>
<dbReference type="PANTHER" id="PTHR43447">
    <property type="entry name" value="ALPHA-AMYLASE"/>
    <property type="match status" value="1"/>
</dbReference>
<dbReference type="GO" id="GO:0004553">
    <property type="term" value="F:hydrolase activity, hydrolyzing O-glycosyl compounds"/>
    <property type="evidence" value="ECO:0007669"/>
    <property type="project" value="InterPro"/>
</dbReference>
<feature type="binding site" evidence="8">
    <location>
        <position position="213"/>
    </location>
    <ligand>
        <name>Ca(2+)</name>
        <dbReference type="ChEBI" id="CHEBI:29108"/>
        <label>2</label>
    </ligand>
</feature>
<feature type="active site" description="Proton donor" evidence="7">
    <location>
        <position position="275"/>
    </location>
</feature>
<dbReference type="InterPro" id="IPR013776">
    <property type="entry name" value="A-amylase_thermo"/>
</dbReference>
<accession>A0A023BPZ9</accession>
<dbReference type="AlphaFoldDB" id="A0A023BPZ9"/>
<dbReference type="Pfam" id="PF00128">
    <property type="entry name" value="Alpha-amylase"/>
    <property type="match status" value="1"/>
</dbReference>
<dbReference type="OrthoDB" id="9806009at2"/>
<evidence type="ECO:0000256" key="3">
    <source>
        <dbReference type="ARBA" id="ARBA00022723"/>
    </source>
</evidence>
<evidence type="ECO:0000256" key="5">
    <source>
        <dbReference type="ARBA" id="ARBA00023277"/>
    </source>
</evidence>
<dbReference type="NCBIfam" id="NF006970">
    <property type="entry name" value="PRK09441.1-3"/>
    <property type="match status" value="1"/>
</dbReference>
<feature type="domain" description="Glycosyl hydrolase family 13 catalytic" evidence="9">
    <location>
        <begin position="57"/>
        <end position="398"/>
    </location>
</feature>
<dbReference type="Pfam" id="PF09154">
    <property type="entry name" value="Alpha-amy_C_pro"/>
    <property type="match status" value="1"/>
</dbReference>
<evidence type="ECO:0000313" key="11">
    <source>
        <dbReference type="Proteomes" id="UP000023541"/>
    </source>
</evidence>
<keyword evidence="8" id="KW-0106">Calcium</keyword>
<evidence type="ECO:0000256" key="6">
    <source>
        <dbReference type="ARBA" id="ARBA00023295"/>
    </source>
</evidence>
<dbReference type="InterPro" id="IPR017853">
    <property type="entry name" value="GH"/>
</dbReference>
<comment type="cofactor">
    <cofactor evidence="1">
        <name>Ca(2+)</name>
        <dbReference type="ChEBI" id="CHEBI:29108"/>
    </cofactor>
</comment>
<dbReference type="Proteomes" id="UP000023541">
    <property type="component" value="Unassembled WGS sequence"/>
</dbReference>
<evidence type="ECO:0000256" key="8">
    <source>
        <dbReference type="PIRSR" id="PIRSR001021-2"/>
    </source>
</evidence>
<evidence type="ECO:0000256" key="2">
    <source>
        <dbReference type="ARBA" id="ARBA00008061"/>
    </source>
</evidence>
<dbReference type="SUPFAM" id="SSF51445">
    <property type="entry name" value="(Trans)glycosidases"/>
    <property type="match status" value="1"/>
</dbReference>
<feature type="binding site" evidence="8">
    <location>
        <position position="407"/>
    </location>
    <ligand>
        <name>Ca(2+)</name>
        <dbReference type="ChEBI" id="CHEBI:29108"/>
        <label>3</label>
    </ligand>
</feature>
<keyword evidence="4" id="KW-0378">Hydrolase</keyword>
<dbReference type="InterPro" id="IPR015237">
    <property type="entry name" value="Alpha-amylase_C_pro"/>
</dbReference>
<dbReference type="GO" id="GO:0005509">
    <property type="term" value="F:calcium ion binding"/>
    <property type="evidence" value="ECO:0007669"/>
    <property type="project" value="InterPro"/>
</dbReference>
<evidence type="ECO:0000256" key="7">
    <source>
        <dbReference type="PIRSR" id="PIRSR001021-1"/>
    </source>
</evidence>
<keyword evidence="3 8" id="KW-0479">Metal-binding</keyword>
<gene>
    <name evidence="10" type="ORF">ATO12_24750</name>
</gene>
<dbReference type="GO" id="GO:0005975">
    <property type="term" value="P:carbohydrate metabolic process"/>
    <property type="evidence" value="ECO:0007669"/>
    <property type="project" value="InterPro"/>
</dbReference>
<feature type="binding site" evidence="8">
    <location>
        <position position="226"/>
    </location>
    <ligand>
        <name>Ca(2+)</name>
        <dbReference type="ChEBI" id="CHEBI:29108"/>
        <label>1</label>
    </ligand>
</feature>
<dbReference type="PROSITE" id="PS51257">
    <property type="entry name" value="PROKAR_LIPOPROTEIN"/>
    <property type="match status" value="1"/>
</dbReference>
<keyword evidence="5" id="KW-0119">Carbohydrate metabolism</keyword>
<comment type="caution">
    <text evidence="10">The sequence shown here is derived from an EMBL/GenBank/DDBJ whole genome shotgun (WGS) entry which is preliminary data.</text>
</comment>
<feature type="active site" description="Nucleophile" evidence="7">
    <location>
        <position position="251"/>
    </location>
</feature>